<protein>
    <submittedName>
        <fullName evidence="2">Uncharacterized protein</fullName>
    </submittedName>
</protein>
<accession>A0ABS2BMM7</accession>
<feature type="chain" id="PRO_5045598590" evidence="1">
    <location>
        <begin position="16"/>
        <end position="92"/>
    </location>
</feature>
<keyword evidence="1" id="KW-0732">Signal</keyword>
<keyword evidence="3" id="KW-1185">Reference proteome</keyword>
<evidence type="ECO:0000256" key="1">
    <source>
        <dbReference type="SAM" id="SignalP"/>
    </source>
</evidence>
<evidence type="ECO:0000313" key="2">
    <source>
        <dbReference type="EMBL" id="MBM3116690.1"/>
    </source>
</evidence>
<dbReference type="Proteomes" id="UP000809431">
    <property type="component" value="Unassembled WGS sequence"/>
</dbReference>
<proteinExistence type="predicted"/>
<reference evidence="2 3" key="1">
    <citation type="submission" date="2021-01" db="EMBL/GenBank/DDBJ databases">
        <title>Draft Genome Sequence and Polyhydroxyalkanoate Biosynthetic Potential of Jeongeupia naejangsanensis Type Strain DSM 24253.</title>
        <authorList>
            <person name="Turrini P."/>
            <person name="Artuso I."/>
            <person name="Lugli G.A."/>
            <person name="Frangipani E."/>
            <person name="Ventura M."/>
            <person name="Visca P."/>
        </authorList>
    </citation>
    <scope>NUCLEOTIDE SEQUENCE [LARGE SCALE GENOMIC DNA]</scope>
    <source>
        <strain evidence="2 3">DSM 24253</strain>
    </source>
</reference>
<name>A0ABS2BMM7_9NEIS</name>
<dbReference type="RefSeq" id="WP_203538930.1">
    <property type="nucleotide sequence ID" value="NZ_JAESND010000006.1"/>
</dbReference>
<dbReference type="EMBL" id="JAESND010000006">
    <property type="protein sequence ID" value="MBM3116690.1"/>
    <property type="molecule type" value="Genomic_DNA"/>
</dbReference>
<sequence>MRALLFLLCVATAQAATFCPYKLPGNDKSERWVNLTVVQYVELSDTEAHLIFGGGNLGSGHDVKIPLKSRDDGQKLLRDLVETSRRCDPSPP</sequence>
<evidence type="ECO:0000313" key="3">
    <source>
        <dbReference type="Proteomes" id="UP000809431"/>
    </source>
</evidence>
<gene>
    <name evidence="2" type="ORF">JMJ54_12690</name>
</gene>
<feature type="signal peptide" evidence="1">
    <location>
        <begin position="1"/>
        <end position="15"/>
    </location>
</feature>
<comment type="caution">
    <text evidence="2">The sequence shown here is derived from an EMBL/GenBank/DDBJ whole genome shotgun (WGS) entry which is preliminary data.</text>
</comment>
<organism evidence="2 3">
    <name type="scientific">Jeongeupia naejangsanensis</name>
    <dbReference type="NCBI Taxonomy" id="613195"/>
    <lineage>
        <taxon>Bacteria</taxon>
        <taxon>Pseudomonadati</taxon>
        <taxon>Pseudomonadota</taxon>
        <taxon>Betaproteobacteria</taxon>
        <taxon>Neisseriales</taxon>
        <taxon>Chitinibacteraceae</taxon>
        <taxon>Jeongeupia</taxon>
    </lineage>
</organism>